<name>A0A1S4CL53_TOBAC</name>
<reference evidence="1" key="1">
    <citation type="submission" date="2025-08" db="UniProtKB">
        <authorList>
            <consortium name="RefSeq"/>
        </authorList>
    </citation>
    <scope>IDENTIFICATION</scope>
</reference>
<feature type="non-terminal residue" evidence="1">
    <location>
        <position position="1"/>
    </location>
</feature>
<dbReference type="PANTHER" id="PTHR11439:SF466">
    <property type="entry name" value="CCHC-TYPE DOMAIN-CONTAINING PROTEIN"/>
    <property type="match status" value="1"/>
</dbReference>
<dbReference type="KEGG" id="nta:107820072"/>
<protein>
    <submittedName>
        <fullName evidence="1">Uncharacterized mitochondrial protein AtMg00240-like</fullName>
    </submittedName>
</protein>
<dbReference type="PaxDb" id="4097-A0A1S4CL53"/>
<gene>
    <name evidence="1" type="primary">LOC107820072</name>
</gene>
<dbReference type="AlphaFoldDB" id="A0A1S4CL53"/>
<sequence>VGLSGSKPVSTPLELNQKITTIEYDAHVGKLGDPDLEDITTYQKSIGKLLYLTITRLDINYAVQTLSQFMQSPKQSHMDAALRVVKYIKGPPGLGVLLHAKPVDKLTAYCDADWAACPNTRRSVTGYVVKLGSSLIS</sequence>
<dbReference type="OrthoDB" id="1746074at2759"/>
<dbReference type="PANTHER" id="PTHR11439">
    <property type="entry name" value="GAG-POL-RELATED RETROTRANSPOSON"/>
    <property type="match status" value="1"/>
</dbReference>
<proteinExistence type="predicted"/>
<dbReference type="STRING" id="4097.A0A1S4CL53"/>
<organism evidence="1">
    <name type="scientific">Nicotiana tabacum</name>
    <name type="common">Common tobacco</name>
    <dbReference type="NCBI Taxonomy" id="4097"/>
    <lineage>
        <taxon>Eukaryota</taxon>
        <taxon>Viridiplantae</taxon>
        <taxon>Streptophyta</taxon>
        <taxon>Embryophyta</taxon>
        <taxon>Tracheophyta</taxon>
        <taxon>Spermatophyta</taxon>
        <taxon>Magnoliopsida</taxon>
        <taxon>eudicotyledons</taxon>
        <taxon>Gunneridae</taxon>
        <taxon>Pentapetalae</taxon>
        <taxon>asterids</taxon>
        <taxon>lamiids</taxon>
        <taxon>Solanales</taxon>
        <taxon>Solanaceae</taxon>
        <taxon>Nicotianoideae</taxon>
        <taxon>Nicotianeae</taxon>
        <taxon>Nicotiana</taxon>
    </lineage>
</organism>
<accession>A0A1S4CL53</accession>
<dbReference type="RefSeq" id="XP_016501776.1">
    <property type="nucleotide sequence ID" value="XM_016646290.1"/>
</dbReference>
<evidence type="ECO:0000313" key="1">
    <source>
        <dbReference type="RefSeq" id="XP_016501776.1"/>
    </source>
</evidence>